<dbReference type="EMBL" id="FLUM01000001">
    <property type="protein sequence ID" value="SBV97113.1"/>
    <property type="molecule type" value="Genomic_DNA"/>
</dbReference>
<dbReference type="GO" id="GO:0005525">
    <property type="term" value="F:GTP binding"/>
    <property type="evidence" value="ECO:0007669"/>
    <property type="project" value="UniProtKB-UniRule"/>
</dbReference>
<dbReference type="Gene3D" id="3.40.50.11060">
    <property type="entry name" value="GTPase HflX, N-terminal domain"/>
    <property type="match status" value="1"/>
</dbReference>
<dbReference type="InterPro" id="IPR005225">
    <property type="entry name" value="Small_GTP-bd"/>
</dbReference>
<feature type="binding site" evidence="7">
    <location>
        <begin position="255"/>
        <end position="258"/>
    </location>
    <ligand>
        <name>GTP</name>
        <dbReference type="ChEBI" id="CHEBI:37565"/>
    </ligand>
</feature>
<dbReference type="Gene3D" id="6.10.250.2860">
    <property type="match status" value="1"/>
</dbReference>
<evidence type="ECO:0000313" key="11">
    <source>
        <dbReference type="EMBL" id="SBV97113.1"/>
    </source>
</evidence>
<dbReference type="GO" id="GO:0046872">
    <property type="term" value="F:metal ion binding"/>
    <property type="evidence" value="ECO:0007669"/>
    <property type="project" value="UniProtKB-KW"/>
</dbReference>
<dbReference type="NCBIfam" id="TIGR00231">
    <property type="entry name" value="small_GTP"/>
    <property type="match status" value="1"/>
</dbReference>
<keyword evidence="3 6" id="KW-0547">Nucleotide-binding</keyword>
<proteinExistence type="inferred from homology"/>
<dbReference type="InterPro" id="IPR027417">
    <property type="entry name" value="P-loop_NTPase"/>
</dbReference>
<organism evidence="11">
    <name type="scientific">uncultured Dysgonomonas sp</name>
    <dbReference type="NCBI Taxonomy" id="206096"/>
    <lineage>
        <taxon>Bacteria</taxon>
        <taxon>Pseudomonadati</taxon>
        <taxon>Bacteroidota</taxon>
        <taxon>Bacteroidia</taxon>
        <taxon>Bacteroidales</taxon>
        <taxon>Dysgonomonadaceae</taxon>
        <taxon>Dysgonomonas</taxon>
        <taxon>environmental samples</taxon>
    </lineage>
</organism>
<feature type="binding site" evidence="8">
    <location>
        <position position="216"/>
    </location>
    <ligand>
        <name>Mg(2+)</name>
        <dbReference type="ChEBI" id="CHEBI:18420"/>
    </ligand>
</feature>
<evidence type="ECO:0000256" key="9">
    <source>
        <dbReference type="SAM" id="Coils"/>
    </source>
</evidence>
<comment type="function">
    <text evidence="6">GTPase that associates with the 50S ribosomal subunit and may have a role during protein synthesis or ribosome biogenesis.</text>
</comment>
<dbReference type="GO" id="GO:0003924">
    <property type="term" value="F:GTPase activity"/>
    <property type="evidence" value="ECO:0007669"/>
    <property type="project" value="UniProtKB-UniRule"/>
</dbReference>
<dbReference type="AlphaFoldDB" id="A0A212JCC5"/>
<dbReference type="NCBIfam" id="TIGR03156">
    <property type="entry name" value="GTP_HflX"/>
    <property type="match status" value="1"/>
</dbReference>
<comment type="subunit">
    <text evidence="6">Monomer. Associates with the 50S ribosomal subunit.</text>
</comment>
<evidence type="ECO:0000256" key="3">
    <source>
        <dbReference type="ARBA" id="ARBA00022741"/>
    </source>
</evidence>
<evidence type="ECO:0000256" key="5">
    <source>
        <dbReference type="ARBA" id="ARBA00023134"/>
    </source>
</evidence>
<keyword evidence="1 6" id="KW-0963">Cytoplasm</keyword>
<feature type="binding site" evidence="7">
    <location>
        <begin position="234"/>
        <end position="238"/>
    </location>
    <ligand>
        <name>GTP</name>
        <dbReference type="ChEBI" id="CHEBI:37565"/>
    </ligand>
</feature>
<feature type="binding site" evidence="7">
    <location>
        <begin position="365"/>
        <end position="367"/>
    </location>
    <ligand>
        <name>GTP</name>
        <dbReference type="ChEBI" id="CHEBI:37565"/>
    </ligand>
</feature>
<comment type="subcellular location">
    <subcellularLocation>
        <location evidence="6">Cytoplasm</location>
    </subcellularLocation>
    <text evidence="6">May associate with membranes.</text>
</comment>
<evidence type="ECO:0000256" key="8">
    <source>
        <dbReference type="PIRSR" id="PIRSR006809-2"/>
    </source>
</evidence>
<keyword evidence="5 6" id="KW-0342">GTP-binding</keyword>
<dbReference type="Gene3D" id="3.40.50.300">
    <property type="entry name" value="P-loop containing nucleotide triphosphate hydrolases"/>
    <property type="match status" value="1"/>
</dbReference>
<dbReference type="PANTHER" id="PTHR10229">
    <property type="entry name" value="GTP-BINDING PROTEIN HFLX"/>
    <property type="match status" value="1"/>
</dbReference>
<dbReference type="FunFam" id="3.40.50.11060:FF:000001">
    <property type="entry name" value="GTPase HflX"/>
    <property type="match status" value="1"/>
</dbReference>
<dbReference type="Pfam" id="PF16360">
    <property type="entry name" value="GTP-bdg_M"/>
    <property type="match status" value="1"/>
</dbReference>
<dbReference type="InterPro" id="IPR016496">
    <property type="entry name" value="GTPase_HflX"/>
</dbReference>
<comment type="cofactor">
    <cofactor evidence="8">
        <name>Mg(2+)</name>
        <dbReference type="ChEBI" id="CHEBI:18420"/>
    </cofactor>
</comment>
<dbReference type="RefSeq" id="WP_296940102.1">
    <property type="nucleotide sequence ID" value="NZ_LT599032.1"/>
</dbReference>
<evidence type="ECO:0000259" key="10">
    <source>
        <dbReference type="PROSITE" id="PS51705"/>
    </source>
</evidence>
<dbReference type="InterPro" id="IPR032305">
    <property type="entry name" value="GTP-bd_M"/>
</dbReference>
<comment type="similarity">
    <text evidence="6">Belongs to the TRAFAC class OBG-HflX-like GTPase superfamily. HflX GTPase family.</text>
</comment>
<evidence type="ECO:0000256" key="2">
    <source>
        <dbReference type="ARBA" id="ARBA00022723"/>
    </source>
</evidence>
<dbReference type="SUPFAM" id="SSF52540">
    <property type="entry name" value="P-loop containing nucleoside triphosphate hydrolases"/>
    <property type="match status" value="1"/>
</dbReference>
<keyword evidence="4 8" id="KW-0460">Magnesium</keyword>
<dbReference type="GO" id="GO:0043022">
    <property type="term" value="F:ribosome binding"/>
    <property type="evidence" value="ECO:0007669"/>
    <property type="project" value="TreeGrafter"/>
</dbReference>
<feature type="binding site" evidence="8">
    <location>
        <position position="236"/>
    </location>
    <ligand>
        <name>Mg(2+)</name>
        <dbReference type="ChEBI" id="CHEBI:18420"/>
    </ligand>
</feature>
<dbReference type="PRINTS" id="PR00326">
    <property type="entry name" value="GTP1OBG"/>
</dbReference>
<feature type="binding site" evidence="7">
    <location>
        <begin position="321"/>
        <end position="324"/>
    </location>
    <ligand>
        <name>GTP</name>
        <dbReference type="ChEBI" id="CHEBI:37565"/>
    </ligand>
</feature>
<dbReference type="Pfam" id="PF01926">
    <property type="entry name" value="MMR_HSR1"/>
    <property type="match status" value="1"/>
</dbReference>
<dbReference type="GO" id="GO:0005737">
    <property type="term" value="C:cytoplasm"/>
    <property type="evidence" value="ECO:0007669"/>
    <property type="project" value="UniProtKB-SubCell"/>
</dbReference>
<dbReference type="FunFam" id="3.40.50.300:FF:000955">
    <property type="entry name" value="GTPase HflX"/>
    <property type="match status" value="1"/>
</dbReference>
<sequence>MRDFIISESKNKEAVLVGLITQYQTEEQVNEYLDELAFLAETAGIIPVKSFTQKLEHSNPVTFVGTGKLQEIKQYMEDNEIDLVIFDDELSPKQIRNIEKELQVKILDRTSLILDIFAMRAQTAYAKTQVELAQYQYLLPRLTRMWTHLDRQRGGGVMMRGVGETQLETDRRIILNKIALLKEELKNIDKQMASQRKNRGKMVRVALVGYTNVGKSTLMNLLSKSEVFAENKLFATLDTTVRKVIIDNLPFLLSDTVGFIRKLPTHLVESFKSTLDEVREADLLVHVVDISHPNFEEQIEVVNKTLLEIDKEEKPTILVFNKVDAFTYTPKDEDDLTPATKENISLEELEKSWMHKLHDDCIFISAKQKINIDELKKKVYERVKAIHIERYPYNDFLFQKYDDEANDA</sequence>
<feature type="domain" description="Hflx-type G" evidence="10">
    <location>
        <begin position="203"/>
        <end position="387"/>
    </location>
</feature>
<keyword evidence="2 8" id="KW-0479">Metal-binding</keyword>
<accession>A0A212JCC5</accession>
<dbReference type="InterPro" id="IPR030394">
    <property type="entry name" value="G_HFLX_dom"/>
</dbReference>
<dbReference type="InterPro" id="IPR025121">
    <property type="entry name" value="GTPase_HflX_N"/>
</dbReference>
<dbReference type="InterPro" id="IPR006073">
    <property type="entry name" value="GTP-bd"/>
</dbReference>
<evidence type="ECO:0000256" key="4">
    <source>
        <dbReference type="ARBA" id="ARBA00022842"/>
    </source>
</evidence>
<evidence type="ECO:0000256" key="7">
    <source>
        <dbReference type="PIRSR" id="PIRSR006809-1"/>
    </source>
</evidence>
<dbReference type="CDD" id="cd01878">
    <property type="entry name" value="HflX"/>
    <property type="match status" value="1"/>
</dbReference>
<dbReference type="PROSITE" id="PS51705">
    <property type="entry name" value="G_HFLX"/>
    <property type="match status" value="1"/>
</dbReference>
<keyword evidence="9" id="KW-0175">Coiled coil</keyword>
<reference evidence="11" key="1">
    <citation type="submission" date="2016-04" db="EMBL/GenBank/DDBJ databases">
        <authorList>
            <person name="Evans L.H."/>
            <person name="Alamgir A."/>
            <person name="Owens N."/>
            <person name="Weber N.D."/>
            <person name="Virtaneva K."/>
            <person name="Barbian K."/>
            <person name="Babar A."/>
            <person name="Rosenke K."/>
        </authorList>
    </citation>
    <scope>NUCLEOTIDE SEQUENCE</scope>
    <source>
        <strain evidence="11">86-1</strain>
    </source>
</reference>
<dbReference type="Pfam" id="PF13167">
    <property type="entry name" value="GTP-bdg_N"/>
    <property type="match status" value="1"/>
</dbReference>
<protein>
    <recommendedName>
        <fullName evidence="6">GTPase HflX</fullName>
    </recommendedName>
    <alternativeName>
        <fullName evidence="6">GTP-binding protein HflX</fullName>
    </alternativeName>
</protein>
<evidence type="ECO:0000256" key="1">
    <source>
        <dbReference type="ARBA" id="ARBA00022490"/>
    </source>
</evidence>
<name>A0A212JCC5_9BACT</name>
<dbReference type="PANTHER" id="PTHR10229:SF0">
    <property type="entry name" value="GTP-BINDING PROTEIN 6-RELATED"/>
    <property type="match status" value="1"/>
</dbReference>
<dbReference type="HAMAP" id="MF_00900">
    <property type="entry name" value="GTPase_HflX"/>
    <property type="match status" value="1"/>
</dbReference>
<dbReference type="PIRSF" id="PIRSF006809">
    <property type="entry name" value="GTP-binding_hflX_prd"/>
    <property type="match status" value="1"/>
</dbReference>
<feature type="coiled-coil region" evidence="9">
    <location>
        <begin position="171"/>
        <end position="198"/>
    </location>
</feature>
<dbReference type="InterPro" id="IPR042108">
    <property type="entry name" value="GTPase_HflX_N_sf"/>
</dbReference>
<feature type="binding site" evidence="7">
    <location>
        <begin position="209"/>
        <end position="216"/>
    </location>
    <ligand>
        <name>GTP</name>
        <dbReference type="ChEBI" id="CHEBI:37565"/>
    </ligand>
</feature>
<gene>
    <name evidence="6 11" type="primary">hflX</name>
    <name evidence="11" type="ORF">KL86DYS1_11824</name>
</gene>
<evidence type="ECO:0000256" key="6">
    <source>
        <dbReference type="HAMAP-Rule" id="MF_00900"/>
    </source>
</evidence>